<organism evidence="1 2">
    <name type="scientific">Trifolium medium</name>
    <dbReference type="NCBI Taxonomy" id="97028"/>
    <lineage>
        <taxon>Eukaryota</taxon>
        <taxon>Viridiplantae</taxon>
        <taxon>Streptophyta</taxon>
        <taxon>Embryophyta</taxon>
        <taxon>Tracheophyta</taxon>
        <taxon>Spermatophyta</taxon>
        <taxon>Magnoliopsida</taxon>
        <taxon>eudicotyledons</taxon>
        <taxon>Gunneridae</taxon>
        <taxon>Pentapetalae</taxon>
        <taxon>rosids</taxon>
        <taxon>fabids</taxon>
        <taxon>Fabales</taxon>
        <taxon>Fabaceae</taxon>
        <taxon>Papilionoideae</taxon>
        <taxon>50 kb inversion clade</taxon>
        <taxon>NPAAA clade</taxon>
        <taxon>Hologalegina</taxon>
        <taxon>IRL clade</taxon>
        <taxon>Trifolieae</taxon>
        <taxon>Trifolium</taxon>
    </lineage>
</organism>
<dbReference type="EMBL" id="LXQA010024366">
    <property type="protein sequence ID" value="MCH93192.1"/>
    <property type="molecule type" value="Genomic_DNA"/>
</dbReference>
<comment type="caution">
    <text evidence="1">The sequence shown here is derived from an EMBL/GenBank/DDBJ whole genome shotgun (WGS) entry which is preliminary data.</text>
</comment>
<evidence type="ECO:0000313" key="2">
    <source>
        <dbReference type="Proteomes" id="UP000265520"/>
    </source>
</evidence>
<evidence type="ECO:0000313" key="1">
    <source>
        <dbReference type="EMBL" id="MCH93192.1"/>
    </source>
</evidence>
<dbReference type="AlphaFoldDB" id="A0A392N0S5"/>
<name>A0A392N0S5_9FABA</name>
<dbReference type="Proteomes" id="UP000265520">
    <property type="component" value="Unassembled WGS sequence"/>
</dbReference>
<sequence length="116" mass="13578">MVGMTAVELRKTTIAVKFISTLIHFVVVRMLDTELAFRVKYQLFYGQCSVLKISEYPIVIQNIKDQIRQMSTPLKSLMQKTVFESDVEEIVVDKHHQLRWPSTLKHYDLLFNASLF</sequence>
<accession>A0A392N0S5</accession>
<keyword evidence="2" id="KW-1185">Reference proteome</keyword>
<reference evidence="1 2" key="1">
    <citation type="journal article" date="2018" name="Front. Plant Sci.">
        <title>Red Clover (Trifolium pratense) and Zigzag Clover (T. medium) - A Picture of Genomic Similarities and Differences.</title>
        <authorList>
            <person name="Dluhosova J."/>
            <person name="Istvanek J."/>
            <person name="Nedelnik J."/>
            <person name="Repkova J."/>
        </authorList>
    </citation>
    <scope>NUCLEOTIDE SEQUENCE [LARGE SCALE GENOMIC DNA]</scope>
    <source>
        <strain evidence="2">cv. 10/8</strain>
        <tissue evidence="1">Leaf</tissue>
    </source>
</reference>
<protein>
    <submittedName>
        <fullName evidence="1">Uncharacterized protein</fullName>
    </submittedName>
</protein>
<proteinExistence type="predicted"/>